<gene>
    <name evidence="1" type="ORF">AY601_4070</name>
</gene>
<organism evidence="1 2">
    <name type="scientific">Pedobacter cryoconitis</name>
    <dbReference type="NCBI Taxonomy" id="188932"/>
    <lineage>
        <taxon>Bacteria</taxon>
        <taxon>Pseudomonadati</taxon>
        <taxon>Bacteroidota</taxon>
        <taxon>Sphingobacteriia</taxon>
        <taxon>Sphingobacteriales</taxon>
        <taxon>Sphingobacteriaceae</taxon>
        <taxon>Pedobacter</taxon>
    </lineage>
</organism>
<evidence type="ECO:0000313" key="1">
    <source>
        <dbReference type="EMBL" id="AMQ00921.1"/>
    </source>
</evidence>
<dbReference type="AlphaFoldDB" id="A0A127VIA0"/>
<evidence type="ECO:0000313" key="2">
    <source>
        <dbReference type="Proteomes" id="UP000071561"/>
    </source>
</evidence>
<accession>A0A127VIA0</accession>
<keyword evidence="2" id="KW-1185">Reference proteome</keyword>
<dbReference type="KEGG" id="pcm:AY601_4070"/>
<dbReference type="Proteomes" id="UP000071561">
    <property type="component" value="Chromosome"/>
</dbReference>
<reference evidence="1 2" key="1">
    <citation type="submission" date="2016-03" db="EMBL/GenBank/DDBJ databases">
        <title>Complete genome sequence of Pedobacter cryoconitis PAMC 27485.</title>
        <authorList>
            <person name="Lee J."/>
            <person name="Kim O.-S."/>
        </authorList>
    </citation>
    <scope>NUCLEOTIDE SEQUENCE [LARGE SCALE GENOMIC DNA]</scope>
    <source>
        <strain evidence="1 2">PAMC 27485</strain>
    </source>
</reference>
<dbReference type="PATRIC" id="fig|188932.3.peg.4226"/>
<dbReference type="OrthoDB" id="678455at2"/>
<dbReference type="EMBL" id="CP014504">
    <property type="protein sequence ID" value="AMQ00921.1"/>
    <property type="molecule type" value="Genomic_DNA"/>
</dbReference>
<proteinExistence type="predicted"/>
<dbReference type="RefSeq" id="WP_157288028.1">
    <property type="nucleotide sequence ID" value="NZ_CP014504.1"/>
</dbReference>
<sequence length="108" mass="12322">MNIIERLKQIAEENPNGFTVTTTNLQPVTRGWVVANKDTQNCFGVDGLKKALEVALKTSQTIGGWKEEKLFYWDAVMIFYNEDEATKAGVENKQIAIYNIETNYLKFL</sequence>
<name>A0A127VIA0_9SPHI</name>
<protein>
    <submittedName>
        <fullName evidence="1">Uncharacterized protein</fullName>
    </submittedName>
</protein>